<dbReference type="InterPro" id="IPR036163">
    <property type="entry name" value="HMA_dom_sf"/>
</dbReference>
<dbReference type="InterPro" id="IPR006121">
    <property type="entry name" value="HMA_dom"/>
</dbReference>
<dbReference type="GO" id="GO:0046872">
    <property type="term" value="F:metal ion binding"/>
    <property type="evidence" value="ECO:0007669"/>
    <property type="project" value="InterPro"/>
</dbReference>
<reference evidence="2" key="2">
    <citation type="submission" date="2021-04" db="EMBL/GenBank/DDBJ databases">
        <authorList>
            <person name="Gilroy R."/>
        </authorList>
    </citation>
    <scope>NUCLEOTIDE SEQUENCE</scope>
    <source>
        <strain evidence="2">ChiBcec18-1249</strain>
    </source>
</reference>
<feature type="domain" description="HMA" evidence="1">
    <location>
        <begin position="2"/>
        <end position="67"/>
    </location>
</feature>
<organism evidence="2 3">
    <name type="scientific">Candidatus Oscillibacter excrementigallinarum</name>
    <dbReference type="NCBI Taxonomy" id="2838716"/>
    <lineage>
        <taxon>Bacteria</taxon>
        <taxon>Bacillati</taxon>
        <taxon>Bacillota</taxon>
        <taxon>Clostridia</taxon>
        <taxon>Eubacteriales</taxon>
        <taxon>Oscillospiraceae</taxon>
        <taxon>Oscillibacter</taxon>
    </lineage>
</organism>
<sequence length="85" mass="9793">MIRYTLEVEGMQCGMCESHVNDAIRRAFHVKKVESSHGKNQTMILTEEPLDEAALRRTIDSTGYTVRAVKMEPYEKKGLFSSWKK</sequence>
<name>A0A9D2RRD2_9FIRM</name>
<evidence type="ECO:0000259" key="1">
    <source>
        <dbReference type="PROSITE" id="PS50846"/>
    </source>
</evidence>
<protein>
    <submittedName>
        <fullName evidence="2">Cation transporter</fullName>
    </submittedName>
</protein>
<comment type="caution">
    <text evidence="2">The sequence shown here is derived from an EMBL/GenBank/DDBJ whole genome shotgun (WGS) entry which is preliminary data.</text>
</comment>
<dbReference type="Proteomes" id="UP000823824">
    <property type="component" value="Unassembled WGS sequence"/>
</dbReference>
<dbReference type="PROSITE" id="PS50846">
    <property type="entry name" value="HMA_2"/>
    <property type="match status" value="1"/>
</dbReference>
<gene>
    <name evidence="2" type="ORF">H9787_06470</name>
</gene>
<dbReference type="AlphaFoldDB" id="A0A9D2RRD2"/>
<dbReference type="CDD" id="cd00371">
    <property type="entry name" value="HMA"/>
    <property type="match status" value="1"/>
</dbReference>
<reference evidence="2" key="1">
    <citation type="journal article" date="2021" name="PeerJ">
        <title>Extensive microbial diversity within the chicken gut microbiome revealed by metagenomics and culture.</title>
        <authorList>
            <person name="Gilroy R."/>
            <person name="Ravi A."/>
            <person name="Getino M."/>
            <person name="Pursley I."/>
            <person name="Horton D.L."/>
            <person name="Alikhan N.F."/>
            <person name="Baker D."/>
            <person name="Gharbi K."/>
            <person name="Hall N."/>
            <person name="Watson M."/>
            <person name="Adriaenssens E.M."/>
            <person name="Foster-Nyarko E."/>
            <person name="Jarju S."/>
            <person name="Secka A."/>
            <person name="Antonio M."/>
            <person name="Oren A."/>
            <person name="Chaudhuri R.R."/>
            <person name="La Ragione R."/>
            <person name="Hildebrand F."/>
            <person name="Pallen M.J."/>
        </authorList>
    </citation>
    <scope>NUCLEOTIDE SEQUENCE</scope>
    <source>
        <strain evidence="2">ChiBcec18-1249</strain>
    </source>
</reference>
<dbReference type="EMBL" id="DWZJ01000053">
    <property type="protein sequence ID" value="HJB13339.1"/>
    <property type="molecule type" value="Genomic_DNA"/>
</dbReference>
<dbReference type="SUPFAM" id="SSF55008">
    <property type="entry name" value="HMA, heavy metal-associated domain"/>
    <property type="match status" value="1"/>
</dbReference>
<accession>A0A9D2RRD2</accession>
<evidence type="ECO:0000313" key="2">
    <source>
        <dbReference type="EMBL" id="HJB13339.1"/>
    </source>
</evidence>
<proteinExistence type="predicted"/>
<dbReference type="Pfam" id="PF00403">
    <property type="entry name" value="HMA"/>
    <property type="match status" value="1"/>
</dbReference>
<dbReference type="Gene3D" id="3.30.70.100">
    <property type="match status" value="1"/>
</dbReference>
<evidence type="ECO:0000313" key="3">
    <source>
        <dbReference type="Proteomes" id="UP000823824"/>
    </source>
</evidence>